<dbReference type="EMBL" id="JH167719">
    <property type="protein sequence ID" value="EHB02639.1"/>
    <property type="molecule type" value="Genomic_DNA"/>
</dbReference>
<evidence type="ECO:0000313" key="2">
    <source>
        <dbReference type="EMBL" id="EHB02639.1"/>
    </source>
</evidence>
<sequence length="128" mass="14243">MPPANRHVDRVFRGALPAPEFSRDLRWARAQATAPAALCGRASSLEARNRFPLAPLPDTRSPHRSPVHSPHLLEGASYRTSAAADFHLRTSRALGLISAALGSKDKSPQLAELFIQYIQYFRRNKCNR</sequence>
<proteinExistence type="predicted"/>
<feature type="region of interest" description="Disordered" evidence="1">
    <location>
        <begin position="52"/>
        <end position="71"/>
    </location>
</feature>
<reference evidence="2 3" key="1">
    <citation type="journal article" date="2011" name="Nature">
        <title>Genome sequencing reveals insights into physiology and longevity of the naked mole rat.</title>
        <authorList>
            <person name="Kim E.B."/>
            <person name="Fang X."/>
            <person name="Fushan A.A."/>
            <person name="Huang Z."/>
            <person name="Lobanov A.V."/>
            <person name="Han L."/>
            <person name="Marino S.M."/>
            <person name="Sun X."/>
            <person name="Turanov A.A."/>
            <person name="Yang P."/>
            <person name="Yim S.H."/>
            <person name="Zhao X."/>
            <person name="Kasaikina M.V."/>
            <person name="Stoletzki N."/>
            <person name="Peng C."/>
            <person name="Polak P."/>
            <person name="Xiong Z."/>
            <person name="Kiezun A."/>
            <person name="Zhu Y."/>
            <person name="Chen Y."/>
            <person name="Kryukov G.V."/>
            <person name="Zhang Q."/>
            <person name="Peshkin L."/>
            <person name="Yang L."/>
            <person name="Bronson R.T."/>
            <person name="Buffenstein R."/>
            <person name="Wang B."/>
            <person name="Han C."/>
            <person name="Li Q."/>
            <person name="Chen L."/>
            <person name="Zhao W."/>
            <person name="Sunyaev S.R."/>
            <person name="Park T.J."/>
            <person name="Zhang G."/>
            <person name="Wang J."/>
            <person name="Gladyshev V.N."/>
        </authorList>
    </citation>
    <scope>NUCLEOTIDE SEQUENCE [LARGE SCALE GENOMIC DNA]</scope>
</reference>
<dbReference type="Proteomes" id="UP000006813">
    <property type="component" value="Unassembled WGS sequence"/>
</dbReference>
<organism evidence="2 3">
    <name type="scientific">Heterocephalus glaber</name>
    <name type="common">Naked mole rat</name>
    <dbReference type="NCBI Taxonomy" id="10181"/>
    <lineage>
        <taxon>Eukaryota</taxon>
        <taxon>Metazoa</taxon>
        <taxon>Chordata</taxon>
        <taxon>Craniata</taxon>
        <taxon>Vertebrata</taxon>
        <taxon>Euteleostomi</taxon>
        <taxon>Mammalia</taxon>
        <taxon>Eutheria</taxon>
        <taxon>Euarchontoglires</taxon>
        <taxon>Glires</taxon>
        <taxon>Rodentia</taxon>
        <taxon>Hystricomorpha</taxon>
        <taxon>Bathyergidae</taxon>
        <taxon>Heterocephalus</taxon>
    </lineage>
</organism>
<name>G5B028_HETGA</name>
<gene>
    <name evidence="2" type="ORF">GW7_16531</name>
</gene>
<dbReference type="InParanoid" id="G5B028"/>
<evidence type="ECO:0000256" key="1">
    <source>
        <dbReference type="SAM" id="MobiDB-lite"/>
    </source>
</evidence>
<evidence type="ECO:0000313" key="3">
    <source>
        <dbReference type="Proteomes" id="UP000006813"/>
    </source>
</evidence>
<protein>
    <submittedName>
        <fullName evidence="2">Uncharacterized protein</fullName>
    </submittedName>
</protein>
<dbReference type="AlphaFoldDB" id="G5B028"/>
<accession>G5B028</accession>